<dbReference type="Gene3D" id="2.40.50.100">
    <property type="match status" value="1"/>
</dbReference>
<dbReference type="GO" id="GO:0006086">
    <property type="term" value="P:pyruvate decarboxylation to acetyl-CoA"/>
    <property type="evidence" value="ECO:0007669"/>
    <property type="project" value="InterPro"/>
</dbReference>
<dbReference type="SUPFAM" id="SSF51230">
    <property type="entry name" value="Single hybrid motif"/>
    <property type="match status" value="1"/>
</dbReference>
<evidence type="ECO:0000313" key="3">
    <source>
        <dbReference type="Proteomes" id="UP001085076"/>
    </source>
</evidence>
<reference evidence="2" key="1">
    <citation type="submission" date="2021-03" db="EMBL/GenBank/DDBJ databases">
        <authorList>
            <person name="Li Z."/>
            <person name="Yang C."/>
        </authorList>
    </citation>
    <scope>NUCLEOTIDE SEQUENCE</scope>
    <source>
        <strain evidence="2">Dzin_1.0</strain>
        <tissue evidence="2">Leaf</tissue>
    </source>
</reference>
<dbReference type="GO" id="GO:0045254">
    <property type="term" value="C:pyruvate dehydrogenase complex"/>
    <property type="evidence" value="ECO:0007669"/>
    <property type="project" value="InterPro"/>
</dbReference>
<evidence type="ECO:0000259" key="1">
    <source>
        <dbReference type="PROSITE" id="PS50968"/>
    </source>
</evidence>
<proteinExistence type="predicted"/>
<organism evidence="2 3">
    <name type="scientific">Dioscorea zingiberensis</name>
    <dbReference type="NCBI Taxonomy" id="325984"/>
    <lineage>
        <taxon>Eukaryota</taxon>
        <taxon>Viridiplantae</taxon>
        <taxon>Streptophyta</taxon>
        <taxon>Embryophyta</taxon>
        <taxon>Tracheophyta</taxon>
        <taxon>Spermatophyta</taxon>
        <taxon>Magnoliopsida</taxon>
        <taxon>Liliopsida</taxon>
        <taxon>Dioscoreales</taxon>
        <taxon>Dioscoreaceae</taxon>
        <taxon>Dioscorea</taxon>
    </lineage>
</organism>
<sequence length="74" mass="7891">MPALSSTMTEGKIVSWVKSEGKQLAKVDSVVVVESDKADMDVETFYDSYLTAIIVDEGSSVHPLAAKSVSKRGA</sequence>
<dbReference type="InterPro" id="IPR011053">
    <property type="entry name" value="Single_hybrid_motif"/>
</dbReference>
<protein>
    <recommendedName>
        <fullName evidence="1">Lipoyl-binding domain-containing protein</fullName>
    </recommendedName>
</protein>
<dbReference type="Pfam" id="PF00364">
    <property type="entry name" value="Biotin_lipoyl"/>
    <property type="match status" value="1"/>
</dbReference>
<dbReference type="GO" id="GO:0009941">
    <property type="term" value="C:chloroplast envelope"/>
    <property type="evidence" value="ECO:0007669"/>
    <property type="project" value="TreeGrafter"/>
</dbReference>
<dbReference type="InterPro" id="IPR000089">
    <property type="entry name" value="Biotin_lipoyl"/>
</dbReference>
<dbReference type="Proteomes" id="UP001085076">
    <property type="component" value="Miscellaneous, Linkage group lg04"/>
</dbReference>
<dbReference type="PANTHER" id="PTHR23151">
    <property type="entry name" value="DIHYDROLIPOAMIDE ACETYL/SUCCINYL-TRANSFERASE-RELATED"/>
    <property type="match status" value="1"/>
</dbReference>
<name>A0A9D5CLQ7_9LILI</name>
<reference evidence="2" key="2">
    <citation type="journal article" date="2022" name="Hortic Res">
        <title>The genome of Dioscorea zingiberensis sheds light on the biosynthesis, origin and evolution of the medicinally important diosgenin saponins.</title>
        <authorList>
            <person name="Li Y."/>
            <person name="Tan C."/>
            <person name="Li Z."/>
            <person name="Guo J."/>
            <person name="Li S."/>
            <person name="Chen X."/>
            <person name="Wang C."/>
            <person name="Dai X."/>
            <person name="Yang H."/>
            <person name="Song W."/>
            <person name="Hou L."/>
            <person name="Xu J."/>
            <person name="Tong Z."/>
            <person name="Xu A."/>
            <person name="Yuan X."/>
            <person name="Wang W."/>
            <person name="Yang Q."/>
            <person name="Chen L."/>
            <person name="Sun Z."/>
            <person name="Wang K."/>
            <person name="Pan B."/>
            <person name="Chen J."/>
            <person name="Bao Y."/>
            <person name="Liu F."/>
            <person name="Qi X."/>
            <person name="Gang D.R."/>
            <person name="Wen J."/>
            <person name="Li J."/>
        </authorList>
    </citation>
    <scope>NUCLEOTIDE SEQUENCE</scope>
    <source>
        <strain evidence="2">Dzin_1.0</strain>
    </source>
</reference>
<dbReference type="CDD" id="cd06849">
    <property type="entry name" value="lipoyl_domain"/>
    <property type="match status" value="1"/>
</dbReference>
<dbReference type="GO" id="GO:0009534">
    <property type="term" value="C:chloroplast thylakoid"/>
    <property type="evidence" value="ECO:0007669"/>
    <property type="project" value="TreeGrafter"/>
</dbReference>
<accession>A0A9D5CLQ7</accession>
<dbReference type="EMBL" id="JAGGNH010000004">
    <property type="protein sequence ID" value="KAJ0975337.1"/>
    <property type="molecule type" value="Genomic_DNA"/>
</dbReference>
<dbReference type="PROSITE" id="PS50968">
    <property type="entry name" value="BIOTINYL_LIPOYL"/>
    <property type="match status" value="1"/>
</dbReference>
<dbReference type="AlphaFoldDB" id="A0A9D5CLQ7"/>
<keyword evidence="3" id="KW-1185">Reference proteome</keyword>
<gene>
    <name evidence="2" type="ORF">J5N97_017302</name>
</gene>
<dbReference type="OrthoDB" id="689108at2759"/>
<dbReference type="PANTHER" id="PTHR23151:SF75">
    <property type="entry name" value="DIHYDROLIPOYLLYSINE-RESIDUE ACETYLTRANSFERASE COMPONENT 5 OF PYRUVATE DEHYDROGENASE COMPLEX, CHLOROPLASTIC"/>
    <property type="match status" value="1"/>
</dbReference>
<dbReference type="InterPro" id="IPR045257">
    <property type="entry name" value="E2/Pdx1"/>
</dbReference>
<evidence type="ECO:0000313" key="2">
    <source>
        <dbReference type="EMBL" id="KAJ0975337.1"/>
    </source>
</evidence>
<comment type="caution">
    <text evidence="2">The sequence shown here is derived from an EMBL/GenBank/DDBJ whole genome shotgun (WGS) entry which is preliminary data.</text>
</comment>
<dbReference type="GO" id="GO:0004742">
    <property type="term" value="F:dihydrolipoyllysine-residue acetyltransferase activity"/>
    <property type="evidence" value="ECO:0007669"/>
    <property type="project" value="TreeGrafter"/>
</dbReference>
<feature type="domain" description="Lipoyl-binding" evidence="1">
    <location>
        <begin position="1"/>
        <end position="74"/>
    </location>
</feature>